<feature type="non-terminal residue" evidence="2">
    <location>
        <position position="1"/>
    </location>
</feature>
<keyword evidence="1" id="KW-0378">Hydrolase</keyword>
<dbReference type="PANTHER" id="PTHR31956">
    <property type="entry name" value="NON-SPECIFIC PHOSPHOLIPASE C4-RELATED"/>
    <property type="match status" value="1"/>
</dbReference>
<dbReference type="InterPro" id="IPR007312">
    <property type="entry name" value="Phosphoesterase"/>
</dbReference>
<dbReference type="Proteomes" id="UP000298390">
    <property type="component" value="Unassembled WGS sequence"/>
</dbReference>
<evidence type="ECO:0000313" key="2">
    <source>
        <dbReference type="EMBL" id="TFY50435.1"/>
    </source>
</evidence>
<dbReference type="Pfam" id="PF04185">
    <property type="entry name" value="Phosphoesterase"/>
    <property type="match status" value="1"/>
</dbReference>
<dbReference type="FunFam" id="3.40.720.10:FF:000064">
    <property type="entry name" value="Probable acid phosphatase Pho610"/>
    <property type="match status" value="1"/>
</dbReference>
<proteinExistence type="predicted"/>
<comment type="caution">
    <text evidence="2">The sequence shown here is derived from an EMBL/GenBank/DDBJ whole genome shotgun (WGS) entry which is preliminary data.</text>
</comment>
<protein>
    <recommendedName>
        <fullName evidence="4">Acid phosphatase</fullName>
    </recommendedName>
</protein>
<dbReference type="STRING" id="34475.A0A4Y9XKC4"/>
<accession>A0A4Y9XKC4</accession>
<name>A0A4Y9XKC4_9APHY</name>
<dbReference type="InterPro" id="IPR017850">
    <property type="entry name" value="Alkaline_phosphatase_core_sf"/>
</dbReference>
<feature type="non-terminal residue" evidence="2">
    <location>
        <position position="576"/>
    </location>
</feature>
<evidence type="ECO:0008006" key="4">
    <source>
        <dbReference type="Google" id="ProtNLM"/>
    </source>
</evidence>
<dbReference type="AlphaFoldDB" id="A0A4Y9XKC4"/>
<dbReference type="PANTHER" id="PTHR31956:SF8">
    <property type="entry name" value="ACID PHOSPHATASE PHOA (AFU_ORTHOLOGUE AFUA_1G03570)"/>
    <property type="match status" value="1"/>
</dbReference>
<gene>
    <name evidence="2" type="ORF">EVJ58_g11051</name>
</gene>
<evidence type="ECO:0000256" key="1">
    <source>
        <dbReference type="ARBA" id="ARBA00022801"/>
    </source>
</evidence>
<dbReference type="EMBL" id="SEKV01001504">
    <property type="protein sequence ID" value="TFY50435.1"/>
    <property type="molecule type" value="Genomic_DNA"/>
</dbReference>
<dbReference type="GO" id="GO:0009395">
    <property type="term" value="P:phospholipid catabolic process"/>
    <property type="evidence" value="ECO:0007669"/>
    <property type="project" value="TreeGrafter"/>
</dbReference>
<sequence length="576" mass="64050">PPAYPYNSESANYTGQSNNTLRNTPIVSGKAFDRFIQIWFENTDFETAASSQTFQNLAEQGVLFTSYYAMTHPSEPNYIAVASGDFFGNAADDFRAIPMNISTIVDLLEQKNISWASYQESMPYDGYTGYNYTSFDYIAGSGDYTYYVRKHNPLMIFDSVSNVTERALRIRNFNDFARDLNASAMPQWSFITPNLVNDGHDTNIDFVSQWIQFWLNPLLADTRFNDNRTLILLTFDETETYNINNRIWTLALGGGLPTELKNTTDDTFYTHYSCLSTVQSNWGLGSLGRGDTNATLNNVFEFVASVTGWKNNGISGNSSDIPLLNLTGTIPGPLNPEYYVPFSAPNMNATGVGGGPVFQGPGLNTALSAASQPPPVNLTAQGLDTPWAQNPGYDYPNGTQVYTSTPSATTSAKERYTFGMHFGNLLAQVPLLGWFTPGIEDVHNVGTTYNQLLDPVYTRLPTGVVKPHGWGTNMAQVLAHGLASEQPLWYSYVKDSIWQGGMLEYSEMQEAAPYWFNSWVALAYQLRNDTLIGYTENFLDHVLASRHPSGNFGPDPFNTSLPVLLWPRYLVMLGLI</sequence>
<reference evidence="2 3" key="1">
    <citation type="submission" date="2019-01" db="EMBL/GenBank/DDBJ databases">
        <title>Genome sequencing of the rare red list fungi Fomitopsis rosea.</title>
        <authorList>
            <person name="Buettner E."/>
            <person name="Kellner H."/>
        </authorList>
    </citation>
    <scope>NUCLEOTIDE SEQUENCE [LARGE SCALE GENOMIC DNA]</scope>
    <source>
        <strain evidence="2 3">DSM 105464</strain>
    </source>
</reference>
<dbReference type="Gene3D" id="3.40.720.10">
    <property type="entry name" value="Alkaline Phosphatase, subunit A"/>
    <property type="match status" value="1"/>
</dbReference>
<dbReference type="GO" id="GO:0016788">
    <property type="term" value="F:hydrolase activity, acting on ester bonds"/>
    <property type="evidence" value="ECO:0007669"/>
    <property type="project" value="InterPro"/>
</dbReference>
<organism evidence="2 3">
    <name type="scientific">Rhodofomes roseus</name>
    <dbReference type="NCBI Taxonomy" id="34475"/>
    <lineage>
        <taxon>Eukaryota</taxon>
        <taxon>Fungi</taxon>
        <taxon>Dikarya</taxon>
        <taxon>Basidiomycota</taxon>
        <taxon>Agaricomycotina</taxon>
        <taxon>Agaricomycetes</taxon>
        <taxon>Polyporales</taxon>
        <taxon>Rhodofomes</taxon>
    </lineage>
</organism>
<evidence type="ECO:0000313" key="3">
    <source>
        <dbReference type="Proteomes" id="UP000298390"/>
    </source>
</evidence>